<keyword evidence="2" id="KW-0560">Oxidoreductase</keyword>
<keyword evidence="5" id="KW-1185">Reference proteome</keyword>
<dbReference type="GO" id="GO:0003955">
    <property type="term" value="F:NAD(P)H dehydrogenase (quinone) activity"/>
    <property type="evidence" value="ECO:0007669"/>
    <property type="project" value="TreeGrafter"/>
</dbReference>
<evidence type="ECO:0000313" key="5">
    <source>
        <dbReference type="Proteomes" id="UP000501914"/>
    </source>
</evidence>
<evidence type="ECO:0000256" key="1">
    <source>
        <dbReference type="ARBA" id="ARBA00006252"/>
    </source>
</evidence>
<dbReference type="Proteomes" id="UP000501914">
    <property type="component" value="Chromosome"/>
</dbReference>
<feature type="domain" description="Flavodoxin-like fold" evidence="3">
    <location>
        <begin position="4"/>
        <end position="172"/>
    </location>
</feature>
<sequence>MIDMKTLVLVVHPNIESSRMNKKWKEAVLGEPDVTVHDLYETYRNQPIDVEFEQQQLLAHDRIVFQFPLYWYSSPPLLKQWFDEVFTFGWAHGPGGTKLNGKEWVTAMSIGSPEHSYQAGGYNLYSISELTKPFQATANLVGMTYLPSFAQYRANQISDQEIAESANWYVKHITNIELNPKVRLQRYLKQLEGADLT</sequence>
<dbReference type="InterPro" id="IPR029039">
    <property type="entry name" value="Flavoprotein-like_sf"/>
</dbReference>
<gene>
    <name evidence="4" type="ORF">G4P54_02910</name>
</gene>
<dbReference type="SUPFAM" id="SSF52218">
    <property type="entry name" value="Flavoproteins"/>
    <property type="match status" value="1"/>
</dbReference>
<evidence type="ECO:0000256" key="2">
    <source>
        <dbReference type="ARBA" id="ARBA00023002"/>
    </source>
</evidence>
<dbReference type="GO" id="GO:0009055">
    <property type="term" value="F:electron transfer activity"/>
    <property type="evidence" value="ECO:0007669"/>
    <property type="project" value="TreeGrafter"/>
</dbReference>
<dbReference type="EMBL" id="CP048852">
    <property type="protein sequence ID" value="QIW78844.1"/>
    <property type="molecule type" value="Genomic_DNA"/>
</dbReference>
<dbReference type="RefSeq" id="WP_167871715.1">
    <property type="nucleotide sequence ID" value="NZ_CP048852.1"/>
</dbReference>
<dbReference type="PANTHER" id="PTHR47307">
    <property type="entry name" value="GLUTATHIONE-REGULATED POTASSIUM-EFFLUX SYSTEM ANCILLARY PROTEIN KEFG"/>
    <property type="match status" value="1"/>
</dbReference>
<dbReference type="PANTHER" id="PTHR47307:SF1">
    <property type="entry name" value="GLUTATHIONE-REGULATED POTASSIUM-EFFLUX SYSTEM ANCILLARY PROTEIN KEFG"/>
    <property type="match status" value="1"/>
</dbReference>
<evidence type="ECO:0000259" key="3">
    <source>
        <dbReference type="Pfam" id="PF02525"/>
    </source>
</evidence>
<accession>A0A6H0WFC6</accession>
<dbReference type="Pfam" id="PF02525">
    <property type="entry name" value="Flavodoxin_2"/>
    <property type="match status" value="1"/>
</dbReference>
<dbReference type="FunFam" id="3.40.50.360:FF:000013">
    <property type="entry name" value="Glutathione-regulated potassium-efflux system ancillary protein KefG"/>
    <property type="match status" value="1"/>
</dbReference>
<dbReference type="KEGG" id="bteq:G4P54_02910"/>
<organism evidence="4 5">
    <name type="scientific">Bacillus tequilensis</name>
    <dbReference type="NCBI Taxonomy" id="227866"/>
    <lineage>
        <taxon>Bacteria</taxon>
        <taxon>Bacillati</taxon>
        <taxon>Bacillota</taxon>
        <taxon>Bacilli</taxon>
        <taxon>Bacillales</taxon>
        <taxon>Bacillaceae</taxon>
        <taxon>Bacillus</taxon>
    </lineage>
</organism>
<dbReference type="InterPro" id="IPR003680">
    <property type="entry name" value="Flavodoxin_fold"/>
</dbReference>
<dbReference type="InterPro" id="IPR046980">
    <property type="entry name" value="KefG/KefF"/>
</dbReference>
<evidence type="ECO:0000313" key="4">
    <source>
        <dbReference type="EMBL" id="QIW78844.1"/>
    </source>
</evidence>
<dbReference type="AlphaFoldDB" id="A0A6H0WFC6"/>
<proteinExistence type="inferred from homology"/>
<protein>
    <submittedName>
        <fullName evidence="4">NAD(P)H-dependent oxidoreductase</fullName>
    </submittedName>
</protein>
<comment type="similarity">
    <text evidence="1">Belongs to the NAD(P)H dehydrogenase (quinone) family.</text>
</comment>
<reference evidence="4 5" key="1">
    <citation type="submission" date="2020-02" db="EMBL/GenBank/DDBJ databases">
        <title>Genome sequencing, annotation and comparative genomic analysis of Bacillus tequilensis EA-CB0015, an effective biological control agent against Pseudocercospora fijiensis in banana plants.</title>
        <authorList>
            <person name="Cuellar-Gaviria T.Z."/>
            <person name="Ju K.-S."/>
            <person name="Villegas-Escobar V."/>
        </authorList>
    </citation>
    <scope>NUCLEOTIDE SEQUENCE [LARGE SCALE GENOMIC DNA]</scope>
    <source>
        <strain evidence="4 5">EA-CB0015</strain>
    </source>
</reference>
<dbReference type="GO" id="GO:0010181">
    <property type="term" value="F:FMN binding"/>
    <property type="evidence" value="ECO:0007669"/>
    <property type="project" value="TreeGrafter"/>
</dbReference>
<dbReference type="Gene3D" id="3.40.50.360">
    <property type="match status" value="1"/>
</dbReference>
<name>A0A6H0WFC6_9BACI</name>